<evidence type="ECO:0000256" key="1">
    <source>
        <dbReference type="PIRNR" id="PIRNR006221"/>
    </source>
</evidence>
<dbReference type="AlphaFoldDB" id="A0A8D5UE84"/>
<dbReference type="KEGG" id="pabs:JIR001_04920"/>
<proteinExistence type="inferred from homology"/>
<dbReference type="RefSeq" id="WP_246512172.1">
    <property type="nucleotide sequence ID" value="NZ_AP024601.1"/>
</dbReference>
<comment type="similarity">
    <text evidence="1">Belongs to the fructosamine kinase family.</text>
</comment>
<dbReference type="InterPro" id="IPR016477">
    <property type="entry name" value="Fructo-/Ketosamine-3-kinase"/>
</dbReference>
<reference evidence="2" key="1">
    <citation type="journal article" date="2013" name="Int. J. Syst. Evol. Microbiol.">
        <title>Polycladomyces abyssicola gen. nov., sp. nov., a thermophilic filamentous bacterium isolated from hemipelagic sediment.</title>
        <authorList>
            <person name="Tsubouchi T."/>
            <person name="Shimane Y."/>
            <person name="Mori K."/>
            <person name="Usui K."/>
            <person name="Hiraki T."/>
            <person name="Tame A."/>
            <person name="Uematsu K."/>
            <person name="Maruyama T."/>
            <person name="Hatada Y."/>
        </authorList>
    </citation>
    <scope>NUCLEOTIDE SEQUENCE</scope>
    <source>
        <strain evidence="2">JIR-001</strain>
    </source>
</reference>
<keyword evidence="1" id="KW-0418">Kinase</keyword>
<dbReference type="Proteomes" id="UP000677436">
    <property type="component" value="Chromosome"/>
</dbReference>
<evidence type="ECO:0000313" key="3">
    <source>
        <dbReference type="Proteomes" id="UP000677436"/>
    </source>
</evidence>
<keyword evidence="1" id="KW-0808">Transferase</keyword>
<dbReference type="SUPFAM" id="SSF56112">
    <property type="entry name" value="Protein kinase-like (PK-like)"/>
    <property type="match status" value="1"/>
</dbReference>
<dbReference type="Pfam" id="PF03881">
    <property type="entry name" value="Fructosamin_kin"/>
    <property type="match status" value="1"/>
</dbReference>
<sequence length="296" mass="33655">MHSHTDMSTLHEALQTIGETPDSIVSVQPVSGGSISSAFQVETNQHTYFFKWKQGAPDGFFRAERDGLRLLADAGARVPEVYAFRDEHDGWILMEWIPTSGTGGYSRHAAAALGRMLATLHSHRKKAYGLDADNFIGPLPQANGWMDSWTDFYRERRLLPQIQLAAQKHRLPSTRAKRLNRLLDRLDEWLDVTDIHPALLHGDLWGGNWMTGKGDLPWLIDPAVYYGHREVDLAMSELFGGFPSAFYATYREIYPLEPGYEDRKPLYQLYYLLVHLNLFGESYGPDIDRICGHYVG</sequence>
<dbReference type="GO" id="GO:0016301">
    <property type="term" value="F:kinase activity"/>
    <property type="evidence" value="ECO:0007669"/>
    <property type="project" value="UniProtKB-UniRule"/>
</dbReference>
<gene>
    <name evidence="2" type="ORF">JIR001_04920</name>
</gene>
<name>A0A8D5UE84_9BACL</name>
<protein>
    <submittedName>
        <fullName evidence="2">Aminoglycoside phosphotransferase</fullName>
    </submittedName>
</protein>
<reference evidence="2" key="2">
    <citation type="journal article" date="2021" name="Microbiol. Resour. Announc.">
        <title>Complete Genome Sequence of Polycladomyces abyssicola JIR-001T, Isolated from Hemipelagic Sediment in Deep Seawater.</title>
        <authorList>
            <person name="Tsubouchi T."/>
            <person name="Kaneko Y."/>
        </authorList>
    </citation>
    <scope>NUCLEOTIDE SEQUENCE</scope>
    <source>
        <strain evidence="2">JIR-001</strain>
    </source>
</reference>
<dbReference type="EMBL" id="AP024601">
    <property type="protein sequence ID" value="BCU80709.1"/>
    <property type="molecule type" value="Genomic_DNA"/>
</dbReference>
<organism evidence="2 3">
    <name type="scientific">Polycladomyces abyssicola</name>
    <dbReference type="NCBI Taxonomy" id="1125966"/>
    <lineage>
        <taxon>Bacteria</taxon>
        <taxon>Bacillati</taxon>
        <taxon>Bacillota</taxon>
        <taxon>Bacilli</taxon>
        <taxon>Bacillales</taxon>
        <taxon>Thermoactinomycetaceae</taxon>
        <taxon>Polycladomyces</taxon>
    </lineage>
</organism>
<evidence type="ECO:0000313" key="2">
    <source>
        <dbReference type="EMBL" id="BCU80709.1"/>
    </source>
</evidence>
<dbReference type="PIRSF" id="PIRSF006221">
    <property type="entry name" value="Ketosamine-3-kinase"/>
    <property type="match status" value="1"/>
</dbReference>
<dbReference type="PANTHER" id="PTHR12149:SF8">
    <property type="entry name" value="PROTEIN-RIBULOSAMINE 3-KINASE"/>
    <property type="match status" value="1"/>
</dbReference>
<dbReference type="Gene3D" id="3.90.1200.10">
    <property type="match status" value="1"/>
</dbReference>
<dbReference type="InterPro" id="IPR011009">
    <property type="entry name" value="Kinase-like_dom_sf"/>
</dbReference>
<dbReference type="Gene3D" id="3.30.200.20">
    <property type="entry name" value="Phosphorylase Kinase, domain 1"/>
    <property type="match status" value="1"/>
</dbReference>
<dbReference type="PANTHER" id="PTHR12149">
    <property type="entry name" value="FRUCTOSAMINE 3 KINASE-RELATED PROTEIN"/>
    <property type="match status" value="1"/>
</dbReference>
<accession>A0A8D5UE84</accession>
<keyword evidence="3" id="KW-1185">Reference proteome</keyword>